<feature type="transmembrane region" description="Helical" evidence="1">
    <location>
        <begin position="62"/>
        <end position="83"/>
    </location>
</feature>
<feature type="transmembrane region" description="Helical" evidence="1">
    <location>
        <begin position="300"/>
        <end position="317"/>
    </location>
</feature>
<feature type="transmembrane region" description="Helical" evidence="1">
    <location>
        <begin position="144"/>
        <end position="163"/>
    </location>
</feature>
<dbReference type="GO" id="GO:0016747">
    <property type="term" value="F:acyltransferase activity, transferring groups other than amino-acyl groups"/>
    <property type="evidence" value="ECO:0007669"/>
    <property type="project" value="InterPro"/>
</dbReference>
<keyword evidence="1" id="KW-0812">Transmembrane</keyword>
<keyword evidence="4" id="KW-1185">Reference proteome</keyword>
<feature type="transmembrane region" description="Helical" evidence="1">
    <location>
        <begin position="261"/>
        <end position="280"/>
    </location>
</feature>
<protein>
    <submittedName>
        <fullName evidence="3">Fucose 4-O-acetylase-like acetyltransferase</fullName>
    </submittedName>
</protein>
<proteinExistence type="predicted"/>
<accession>A0A7W3LPA9</accession>
<evidence type="ECO:0000256" key="1">
    <source>
        <dbReference type="SAM" id="Phobius"/>
    </source>
</evidence>
<feature type="transmembrane region" description="Helical" evidence="1">
    <location>
        <begin position="329"/>
        <end position="362"/>
    </location>
</feature>
<gene>
    <name evidence="3" type="ORF">HNR61_003451</name>
</gene>
<evidence type="ECO:0000259" key="2">
    <source>
        <dbReference type="Pfam" id="PF01757"/>
    </source>
</evidence>
<dbReference type="InterPro" id="IPR002656">
    <property type="entry name" value="Acyl_transf_3_dom"/>
</dbReference>
<feature type="transmembrane region" description="Helical" evidence="1">
    <location>
        <begin position="204"/>
        <end position="224"/>
    </location>
</feature>
<dbReference type="AlphaFoldDB" id="A0A7W3LPA9"/>
<feature type="transmembrane region" description="Helical" evidence="1">
    <location>
        <begin position="230"/>
        <end position="249"/>
    </location>
</feature>
<feature type="transmembrane region" description="Helical" evidence="1">
    <location>
        <begin position="103"/>
        <end position="123"/>
    </location>
</feature>
<dbReference type="Proteomes" id="UP000572680">
    <property type="component" value="Unassembled WGS sequence"/>
</dbReference>
<feature type="transmembrane region" description="Helical" evidence="1">
    <location>
        <begin position="382"/>
        <end position="402"/>
    </location>
</feature>
<keyword evidence="1" id="KW-0472">Membrane</keyword>
<dbReference type="RefSeq" id="WP_312897934.1">
    <property type="nucleotide sequence ID" value="NZ_BAAALP010000122.1"/>
</dbReference>
<feature type="domain" description="Acyltransferase 3" evidence="2">
    <location>
        <begin position="56"/>
        <end position="397"/>
    </location>
</feature>
<name>A0A7W3LPA9_ACTNM</name>
<organism evidence="3 4">
    <name type="scientific">Actinomadura namibiensis</name>
    <dbReference type="NCBI Taxonomy" id="182080"/>
    <lineage>
        <taxon>Bacteria</taxon>
        <taxon>Bacillati</taxon>
        <taxon>Actinomycetota</taxon>
        <taxon>Actinomycetes</taxon>
        <taxon>Streptosporangiales</taxon>
        <taxon>Thermomonosporaceae</taxon>
        <taxon>Actinomadura</taxon>
    </lineage>
</organism>
<keyword evidence="3" id="KW-0808">Transferase</keyword>
<sequence>MAEHGTPGYGTSGYGTLPAWHAARYQRALDRPARPGAFTRFAARVEAATPAHRDRAVDALRALAILGVVLGHWLVTAFTATGPDGMRVASPLRTMPELTPVSWLFQTLAVFFLVGGYGAARGLRPGDSWRRRAGRRLARLARPVPFLLLAWVPLTAALAWAGLDGDTLRRMVKLVLSPLWFLVVYAVLVAATPLVAAAWRRVGVWLPVAAVAATAALDLARFGLGGPEWIGWPTVLTGWLVPFSLGVAWADGAFRGRRAAAGLLAGGTVAAAALVLGAGYPAAMVGVPGAPVSNLNPPTLAAVAFGLAQTGAALLLRGPLTRWTRRPRAWAAVATANLAAMTIFLWHQSGMMLVTAAAFLATGPLAGLHTSPDGLEWVPLRLVWLPAFALVLAGLCLLPRLTRTILSQTSGRVRTSHRRAPR</sequence>
<keyword evidence="1" id="KW-1133">Transmembrane helix</keyword>
<evidence type="ECO:0000313" key="3">
    <source>
        <dbReference type="EMBL" id="MBA8951811.1"/>
    </source>
</evidence>
<comment type="caution">
    <text evidence="3">The sequence shown here is derived from an EMBL/GenBank/DDBJ whole genome shotgun (WGS) entry which is preliminary data.</text>
</comment>
<feature type="transmembrane region" description="Helical" evidence="1">
    <location>
        <begin position="175"/>
        <end position="197"/>
    </location>
</feature>
<dbReference type="Pfam" id="PF01757">
    <property type="entry name" value="Acyl_transf_3"/>
    <property type="match status" value="1"/>
</dbReference>
<reference evidence="3 4" key="1">
    <citation type="submission" date="2020-08" db="EMBL/GenBank/DDBJ databases">
        <title>Genomic Encyclopedia of Type Strains, Phase IV (KMG-IV): sequencing the most valuable type-strain genomes for metagenomic binning, comparative biology and taxonomic classification.</title>
        <authorList>
            <person name="Goeker M."/>
        </authorList>
    </citation>
    <scope>NUCLEOTIDE SEQUENCE [LARGE SCALE GENOMIC DNA]</scope>
    <source>
        <strain evidence="3 4">DSM 44197</strain>
    </source>
</reference>
<evidence type="ECO:0000313" key="4">
    <source>
        <dbReference type="Proteomes" id="UP000572680"/>
    </source>
</evidence>
<dbReference type="EMBL" id="JACJIA010000004">
    <property type="protein sequence ID" value="MBA8951811.1"/>
    <property type="molecule type" value="Genomic_DNA"/>
</dbReference>